<dbReference type="Proteomes" id="UP001163223">
    <property type="component" value="Chromosome"/>
</dbReference>
<gene>
    <name evidence="1" type="ORF">OXU80_00310</name>
</gene>
<reference evidence="1" key="1">
    <citation type="submission" date="2022-11" db="EMBL/GenBank/DDBJ databases">
        <title>beta-Carotene-producing bacterium, Jeongeuplla avenae sp. nov., alleviates the salt stress of Arabidopsis seedlings.</title>
        <authorList>
            <person name="Jiang L."/>
            <person name="Lee J."/>
        </authorList>
    </citation>
    <scope>NUCLEOTIDE SEQUENCE</scope>
    <source>
        <strain evidence="1">DY_R2A_6</strain>
    </source>
</reference>
<sequence>MTSMIDRSRRRRAAAALAGASLLALLAGAAAAQEPGLALPALSALPGLAAPAPPREPVVPLPTPAPVYADPAAGVGAADAKATLRRPPKLADATLCRPPAAASPPAIDWAAWDGGDPGVDPARMLIDAERLAEGSAEVPRDKVLARRMLERLAGAPGPASARAKRDLALLLVDPEAGAVDPARAGALLEAALAERETTAALALGRLNRDNRLPGASPERAAKFFSIAASFGDPRAGLEFAGLFGAGGAPEPFPGAADHYLTLALIGAQTALSQGDCGIVADVGDLLLGAPGREDFAAALPWYEVGDRIGDPVSELRLARLAEAGSGMPRDAARALALREEAAAHGSLDALTLVADHYLSDGRDVAKGLALAKRAAEGRSMSAVRLLARYQRGDFTGTPDFAAMNATLDAAIARPGASALLLADKATALLEGQGVPVDRSAAAALFQRVGAFETPEADLAFAGFLLREGIDRPQAEARLRRAAEAGNPLAMLEVSDELRCEAGPSQAEAVADWRRRAAEAGASAAMRRIGQVAADRGEADEARRWLSQAAEAGDRIAMVELAKIEAAAGGGRTAASWAAKAAAPGENVVEGRLALARAYASGELAAEPNSAEALLASVEASGSASVDLELGRLVLASARAGEPAWDQGLSHLRRAALRGNAKAMTALARLGEGAGNAADAPDASPRALMLRAARAGDPQGLAAVEPGTDPVPDILAALADRRVCEPLALVQMARLFRSLPNGQGTADAERALERARGAAEERARDLLGLGQAYASGLATGTPDPATAEALLMQAAKRGNMRAGVALAEVLTGGASNKRDGEALDWLRRAALAGEPSAVKALGDLADRRAGDARAFAATLATLKDLAATGNAEAMFAAGSILATQGEASRPDGLALLERAAKSRHVGAMKMLAQLHAAGLAGAVSAGESTKWTRAAAEMGDPEAMFRYALALDLGFGVAADHAAATTWHERARSHGFEN</sequence>
<organism evidence="1 2">
    <name type="scientific">Antarcticirhabdus aurantiaca</name>
    <dbReference type="NCBI Taxonomy" id="2606717"/>
    <lineage>
        <taxon>Bacteria</taxon>
        <taxon>Pseudomonadati</taxon>
        <taxon>Pseudomonadota</taxon>
        <taxon>Alphaproteobacteria</taxon>
        <taxon>Hyphomicrobiales</taxon>
        <taxon>Aurantimonadaceae</taxon>
        <taxon>Antarcticirhabdus</taxon>
    </lineage>
</organism>
<name>A0ACD4NPI7_9HYPH</name>
<dbReference type="EMBL" id="CP113520">
    <property type="protein sequence ID" value="WAJ28733.1"/>
    <property type="molecule type" value="Genomic_DNA"/>
</dbReference>
<accession>A0ACD4NPI7</accession>
<proteinExistence type="predicted"/>
<evidence type="ECO:0000313" key="2">
    <source>
        <dbReference type="Proteomes" id="UP001163223"/>
    </source>
</evidence>
<protein>
    <submittedName>
        <fullName evidence="1">Tetratricopeptide repeat protein</fullName>
    </submittedName>
</protein>
<evidence type="ECO:0000313" key="1">
    <source>
        <dbReference type="EMBL" id="WAJ28733.1"/>
    </source>
</evidence>
<keyword evidence="2" id="KW-1185">Reference proteome</keyword>